<evidence type="ECO:0000259" key="7">
    <source>
        <dbReference type="Pfam" id="PF14693"/>
    </source>
</evidence>
<dbReference type="Gene3D" id="2.40.240.10">
    <property type="entry name" value="Ribosomal Protein L25, Chain P"/>
    <property type="match status" value="1"/>
</dbReference>
<dbReference type="InterPro" id="IPR037121">
    <property type="entry name" value="Ribosomal_bL25_C"/>
</dbReference>
<dbReference type="PANTHER" id="PTHR33284">
    <property type="entry name" value="RIBOSOMAL PROTEIN L25/GLN-TRNA SYNTHETASE, ANTI-CODON-BINDING DOMAIN-CONTAINING PROTEIN"/>
    <property type="match status" value="1"/>
</dbReference>
<dbReference type="InterPro" id="IPR029751">
    <property type="entry name" value="Ribosomal_L25_dom"/>
</dbReference>
<dbReference type="InterPro" id="IPR020056">
    <property type="entry name" value="Rbsml_bL25/Gln-tRNA_synth_N"/>
</dbReference>
<name>A0ABQ0MIC7_9BACT</name>
<dbReference type="PANTHER" id="PTHR33284:SF1">
    <property type="entry name" value="RIBOSOMAL PROTEIN L25_GLN-TRNA SYNTHETASE, ANTI-CODON-BINDING DOMAIN-CONTAINING PROTEIN"/>
    <property type="match status" value="1"/>
</dbReference>
<feature type="domain" description="Large ribosomal subunit protein bL25 beta" evidence="7">
    <location>
        <begin position="103"/>
        <end position="184"/>
    </location>
</feature>
<dbReference type="InterPro" id="IPR011035">
    <property type="entry name" value="Ribosomal_bL25/Gln-tRNA_synth"/>
</dbReference>
<comment type="subunit">
    <text evidence="5">Part of the 50S ribosomal subunit; part of the 5S rRNA/L5/L18/L25 subcomplex. Contacts the 5S rRNA. Binds to the 5S rRNA independently of L5 and L18.</text>
</comment>
<keyword evidence="3 5" id="KW-0689">Ribosomal protein</keyword>
<reference evidence="8 9" key="1">
    <citation type="submission" date="2017-04" db="EMBL/GenBank/DDBJ databases">
        <authorList>
            <consortium name="Geobacter pelophilus Genome Sequencing"/>
            <person name="Aoyagi T."/>
            <person name="Koike H."/>
            <person name="Hori T."/>
        </authorList>
    </citation>
    <scope>NUCLEOTIDE SEQUENCE [LARGE SCALE GENOMIC DNA]</scope>
    <source>
        <strain evidence="8 9">Drf2</strain>
    </source>
</reference>
<feature type="domain" description="Large ribosomal subunit protein bL25 L25" evidence="6">
    <location>
        <begin position="6"/>
        <end position="95"/>
    </location>
</feature>
<dbReference type="NCBIfam" id="TIGR00731">
    <property type="entry name" value="bL25_bact_ctc"/>
    <property type="match status" value="1"/>
</dbReference>
<evidence type="ECO:0000256" key="1">
    <source>
        <dbReference type="ARBA" id="ARBA00022730"/>
    </source>
</evidence>
<dbReference type="InterPro" id="IPR001021">
    <property type="entry name" value="Ribosomal_bL25_long"/>
</dbReference>
<dbReference type="InterPro" id="IPR020930">
    <property type="entry name" value="Ribosomal_uL5_bac-type"/>
</dbReference>
<comment type="caution">
    <text evidence="8">The sequence shown here is derived from an EMBL/GenBank/DDBJ whole genome shotgun (WGS) entry which is preliminary data.</text>
</comment>
<dbReference type="HAMAP" id="MF_01334">
    <property type="entry name" value="Ribosomal_bL25_CTC"/>
    <property type="match status" value="1"/>
</dbReference>
<proteinExistence type="inferred from homology"/>
<dbReference type="Gene3D" id="2.170.120.20">
    <property type="entry name" value="Ribosomal protein L25, beta domain"/>
    <property type="match status" value="1"/>
</dbReference>
<keyword evidence="4 5" id="KW-0687">Ribonucleoprotein</keyword>
<gene>
    <name evidence="5" type="primary">rplY</name>
    <name evidence="5" type="synonym">ctc</name>
    <name evidence="8" type="ORF">GPEL0_01r2376</name>
</gene>
<dbReference type="GO" id="GO:0005840">
    <property type="term" value="C:ribosome"/>
    <property type="evidence" value="ECO:0007669"/>
    <property type="project" value="UniProtKB-KW"/>
</dbReference>
<keyword evidence="2 5" id="KW-0694">RNA-binding</keyword>
<dbReference type="Pfam" id="PF01386">
    <property type="entry name" value="Ribosomal_L25p"/>
    <property type="match status" value="1"/>
</dbReference>
<protein>
    <recommendedName>
        <fullName evidence="5">Large ribosomal subunit protein bL25</fullName>
    </recommendedName>
    <alternativeName>
        <fullName evidence="5">General stress protein CTC</fullName>
    </alternativeName>
</protein>
<evidence type="ECO:0000313" key="8">
    <source>
        <dbReference type="EMBL" id="GAW66840.1"/>
    </source>
</evidence>
<dbReference type="CDD" id="cd00495">
    <property type="entry name" value="Ribosomal_L25_TL5_CTC"/>
    <property type="match status" value="1"/>
</dbReference>
<dbReference type="Proteomes" id="UP000194153">
    <property type="component" value="Unassembled WGS sequence"/>
</dbReference>
<dbReference type="Pfam" id="PF14693">
    <property type="entry name" value="Ribosomal_TL5_C"/>
    <property type="match status" value="1"/>
</dbReference>
<comment type="similarity">
    <text evidence="5">Belongs to the bacterial ribosomal protein bL25 family. CTC subfamily.</text>
</comment>
<dbReference type="RefSeq" id="WP_085813156.1">
    <property type="nucleotide sequence ID" value="NZ_BDQG01000001.1"/>
</dbReference>
<accession>A0ABQ0MIC7</accession>
<dbReference type="SUPFAM" id="SSF50715">
    <property type="entry name" value="Ribosomal protein L25-like"/>
    <property type="match status" value="1"/>
</dbReference>
<sequence length="196" mass="20555">MSKQVLKAELREKTGKGICRRLRAAGRVPAVVYGKGIAPVSISLGQKELSEAIAGEGGRNHILTLECAGELNGANVIVADLLRDSLKNQPRHVDLHKINLADKVKVHVKLNLVGTPAGVKAGGFLDFAMHEVEVECLPVHIPAHINVDVTELVIGHSVHVGDIAAPIGTAILSDPKAPVVSILGRKAAEEEAAPAA</sequence>
<keyword evidence="9" id="KW-1185">Reference proteome</keyword>
<dbReference type="InterPro" id="IPR020057">
    <property type="entry name" value="Ribosomal_bL25_b-dom"/>
</dbReference>
<evidence type="ECO:0000256" key="3">
    <source>
        <dbReference type="ARBA" id="ARBA00022980"/>
    </source>
</evidence>
<evidence type="ECO:0000256" key="5">
    <source>
        <dbReference type="HAMAP-Rule" id="MF_01334"/>
    </source>
</evidence>
<organism evidence="8 9">
    <name type="scientific">Geoanaerobacter pelophilus</name>
    <dbReference type="NCBI Taxonomy" id="60036"/>
    <lineage>
        <taxon>Bacteria</taxon>
        <taxon>Pseudomonadati</taxon>
        <taxon>Thermodesulfobacteriota</taxon>
        <taxon>Desulfuromonadia</taxon>
        <taxon>Geobacterales</taxon>
        <taxon>Geobacteraceae</taxon>
        <taxon>Geoanaerobacter</taxon>
    </lineage>
</organism>
<dbReference type="EMBL" id="BDQG01000001">
    <property type="protein sequence ID" value="GAW66840.1"/>
    <property type="molecule type" value="Genomic_DNA"/>
</dbReference>
<comment type="function">
    <text evidence="5">This is one of the proteins that binds to the 5S RNA in the ribosome where it forms part of the central protuberance.</text>
</comment>
<reference evidence="9" key="2">
    <citation type="submission" date="2017-05" db="EMBL/GenBank/DDBJ databases">
        <title>Draft genome sequence of Geobacter pelophilus, a iron(III)-reducing bacteria.</title>
        <authorList>
            <person name="Aoyagi T."/>
            <person name="Koike H."/>
            <person name="Morita T."/>
            <person name="Sato Y."/>
            <person name="Habe H."/>
            <person name="Hori T."/>
        </authorList>
    </citation>
    <scope>NUCLEOTIDE SEQUENCE [LARGE SCALE GENOMIC DNA]</scope>
    <source>
        <strain evidence="9">Drf2</strain>
    </source>
</reference>
<evidence type="ECO:0000259" key="6">
    <source>
        <dbReference type="Pfam" id="PF01386"/>
    </source>
</evidence>
<evidence type="ECO:0000256" key="2">
    <source>
        <dbReference type="ARBA" id="ARBA00022884"/>
    </source>
</evidence>
<evidence type="ECO:0000256" key="4">
    <source>
        <dbReference type="ARBA" id="ARBA00023274"/>
    </source>
</evidence>
<evidence type="ECO:0000313" key="9">
    <source>
        <dbReference type="Proteomes" id="UP000194153"/>
    </source>
</evidence>
<keyword evidence="1 5" id="KW-0699">rRNA-binding</keyword>